<protein>
    <submittedName>
        <fullName evidence="1">Uncharacterized protein</fullName>
    </submittedName>
</protein>
<evidence type="ECO:0000313" key="1">
    <source>
        <dbReference type="EMBL" id="SAL14841.1"/>
    </source>
</evidence>
<gene>
    <name evidence="1" type="ORF">AWB69_00636</name>
</gene>
<dbReference type="EMBL" id="FCOK02000003">
    <property type="protein sequence ID" value="SAL14841.1"/>
    <property type="molecule type" value="Genomic_DNA"/>
</dbReference>
<reference evidence="1 2" key="1">
    <citation type="submission" date="2016-01" db="EMBL/GenBank/DDBJ databases">
        <authorList>
            <person name="Oliw E.H."/>
        </authorList>
    </citation>
    <scope>NUCLEOTIDE SEQUENCE [LARGE SCALE GENOMIC DNA]</scope>
    <source>
        <strain evidence="1">LMG 27134</strain>
    </source>
</reference>
<dbReference type="AlphaFoldDB" id="A0A158F528"/>
<proteinExistence type="predicted"/>
<dbReference type="Proteomes" id="UP000054683">
    <property type="component" value="Unassembled WGS sequence"/>
</dbReference>
<sequence length="41" mass="4729">MIVWSRVRSEAVNASTKNKARRRNSPGFVDFPRRAKAIELN</sequence>
<organism evidence="1 2">
    <name type="scientific">Caballeronia udeis</name>
    <dbReference type="NCBI Taxonomy" id="1232866"/>
    <lineage>
        <taxon>Bacteria</taxon>
        <taxon>Pseudomonadati</taxon>
        <taxon>Pseudomonadota</taxon>
        <taxon>Betaproteobacteria</taxon>
        <taxon>Burkholderiales</taxon>
        <taxon>Burkholderiaceae</taxon>
        <taxon>Caballeronia</taxon>
    </lineage>
</organism>
<evidence type="ECO:0000313" key="2">
    <source>
        <dbReference type="Proteomes" id="UP000054683"/>
    </source>
</evidence>
<name>A0A158F528_9BURK</name>
<accession>A0A158F528</accession>